<dbReference type="InterPro" id="IPR002818">
    <property type="entry name" value="DJ-1/PfpI"/>
</dbReference>
<gene>
    <name evidence="2" type="ORF">GCM10023196_007480</name>
</gene>
<dbReference type="PANTHER" id="PTHR43130">
    <property type="entry name" value="ARAC-FAMILY TRANSCRIPTIONAL REGULATOR"/>
    <property type="match status" value="1"/>
</dbReference>
<dbReference type="RefSeq" id="WP_345429173.1">
    <property type="nucleotide sequence ID" value="NZ_BAABHK010000001.1"/>
</dbReference>
<dbReference type="EMBL" id="BAABHK010000001">
    <property type="protein sequence ID" value="GAA4621066.1"/>
    <property type="molecule type" value="Genomic_DNA"/>
</dbReference>
<organism evidence="2 3">
    <name type="scientific">Actinoallomurus vinaceus</name>
    <dbReference type="NCBI Taxonomy" id="1080074"/>
    <lineage>
        <taxon>Bacteria</taxon>
        <taxon>Bacillati</taxon>
        <taxon>Actinomycetota</taxon>
        <taxon>Actinomycetes</taxon>
        <taxon>Streptosporangiales</taxon>
        <taxon>Thermomonosporaceae</taxon>
        <taxon>Actinoallomurus</taxon>
    </lineage>
</organism>
<sequence length="209" mass="22201">MQIVFALYEEFTALDAVGPYEVLSRLPGATAVFAAMERGPVRTDGALTVMAEAALEEIDRCDVLVVPGGPGTRDVVLGDQRYVDWVRRVHPTTRWTTSVCSGSLILGAAGLLRGLDATTHWGLRKELEATGARYVPERTVEQGRILTAAGVSAGIDMALTLAARIGGDVAAQAIQLWIEYDPQPPFDSGSPAKASPETLDFVATHLAPG</sequence>
<evidence type="ECO:0000313" key="3">
    <source>
        <dbReference type="Proteomes" id="UP001501442"/>
    </source>
</evidence>
<dbReference type="Gene3D" id="3.40.50.880">
    <property type="match status" value="1"/>
</dbReference>
<feature type="domain" description="DJ-1/PfpI" evidence="1">
    <location>
        <begin position="2"/>
        <end position="162"/>
    </location>
</feature>
<protein>
    <submittedName>
        <fullName evidence="2">DJ-1/PfpI family protein</fullName>
    </submittedName>
</protein>
<dbReference type="CDD" id="cd03139">
    <property type="entry name" value="GATase1_PfpI_2"/>
    <property type="match status" value="1"/>
</dbReference>
<dbReference type="InterPro" id="IPR029062">
    <property type="entry name" value="Class_I_gatase-like"/>
</dbReference>
<name>A0ABP8U2M6_9ACTN</name>
<proteinExistence type="predicted"/>
<dbReference type="PANTHER" id="PTHR43130:SF2">
    <property type="entry name" value="DJ-1_PFPI DOMAIN-CONTAINING PROTEIN"/>
    <property type="match status" value="1"/>
</dbReference>
<dbReference type="Pfam" id="PF01965">
    <property type="entry name" value="DJ-1_PfpI"/>
    <property type="match status" value="1"/>
</dbReference>
<dbReference type="SUPFAM" id="SSF52317">
    <property type="entry name" value="Class I glutamine amidotransferase-like"/>
    <property type="match status" value="1"/>
</dbReference>
<dbReference type="Proteomes" id="UP001501442">
    <property type="component" value="Unassembled WGS sequence"/>
</dbReference>
<evidence type="ECO:0000259" key="1">
    <source>
        <dbReference type="Pfam" id="PF01965"/>
    </source>
</evidence>
<evidence type="ECO:0000313" key="2">
    <source>
        <dbReference type="EMBL" id="GAA4621066.1"/>
    </source>
</evidence>
<comment type="caution">
    <text evidence="2">The sequence shown here is derived from an EMBL/GenBank/DDBJ whole genome shotgun (WGS) entry which is preliminary data.</text>
</comment>
<keyword evidence="3" id="KW-1185">Reference proteome</keyword>
<reference evidence="3" key="1">
    <citation type="journal article" date="2019" name="Int. J. Syst. Evol. Microbiol.">
        <title>The Global Catalogue of Microorganisms (GCM) 10K type strain sequencing project: providing services to taxonomists for standard genome sequencing and annotation.</title>
        <authorList>
            <consortium name="The Broad Institute Genomics Platform"/>
            <consortium name="The Broad Institute Genome Sequencing Center for Infectious Disease"/>
            <person name="Wu L."/>
            <person name="Ma J."/>
        </authorList>
    </citation>
    <scope>NUCLEOTIDE SEQUENCE [LARGE SCALE GENOMIC DNA]</scope>
    <source>
        <strain evidence="3">JCM 17939</strain>
    </source>
</reference>
<dbReference type="InterPro" id="IPR052158">
    <property type="entry name" value="INH-QAR"/>
</dbReference>
<accession>A0ABP8U2M6</accession>